<name>A0A0C1RH72_9CYAN</name>
<dbReference type="AlphaFoldDB" id="A0A0C1RH72"/>
<evidence type="ECO:0000313" key="1">
    <source>
        <dbReference type="EMBL" id="KIE11400.1"/>
    </source>
</evidence>
<accession>A0A0C1RH72</accession>
<protein>
    <submittedName>
        <fullName evidence="1">Uncharacterized protein</fullName>
    </submittedName>
</protein>
<comment type="caution">
    <text evidence="1">The sequence shown here is derived from an EMBL/GenBank/DDBJ whole genome shotgun (WGS) entry which is preliminary data.</text>
</comment>
<gene>
    <name evidence="1" type="ORF">DA73_0223860</name>
</gene>
<reference evidence="1" key="1">
    <citation type="journal article" date="2015" name="Genome Announc.">
        <title>Draft Genome Sequence of Tolypothrix boutellei Strain VB521301.</title>
        <authorList>
            <person name="Chandrababunaidu M.M."/>
            <person name="Singh D."/>
            <person name="Sen D."/>
            <person name="Bhan S."/>
            <person name="Das S."/>
            <person name="Gupta A."/>
            <person name="Adhikary S.P."/>
            <person name="Tripathy S."/>
        </authorList>
    </citation>
    <scope>NUCLEOTIDE SEQUENCE</scope>
    <source>
        <strain evidence="1">VB521301</strain>
    </source>
</reference>
<dbReference type="EMBL" id="JHEG02000048">
    <property type="protein sequence ID" value="KIE11400.1"/>
    <property type="molecule type" value="Genomic_DNA"/>
</dbReference>
<proteinExistence type="predicted"/>
<sequence length="64" mass="7796">MWRLRTETQHLQVFVEFVQGTKIREPLQYCIGMRSKRIHSICPKKLLRRETLRSNFLQNLKPQN</sequence>
<organism evidence="1">
    <name type="scientific">Tolypothrix bouteillei VB521301</name>
    <dbReference type="NCBI Taxonomy" id="1479485"/>
    <lineage>
        <taxon>Bacteria</taxon>
        <taxon>Bacillati</taxon>
        <taxon>Cyanobacteriota</taxon>
        <taxon>Cyanophyceae</taxon>
        <taxon>Nostocales</taxon>
        <taxon>Tolypothrichaceae</taxon>
        <taxon>Tolypothrix</taxon>
    </lineage>
</organism>